<dbReference type="PANTHER" id="PTHR10907">
    <property type="entry name" value="REGUCALCIN"/>
    <property type="match status" value="1"/>
</dbReference>
<dbReference type="PANTHER" id="PTHR10907:SF47">
    <property type="entry name" value="REGUCALCIN"/>
    <property type="match status" value="1"/>
</dbReference>
<gene>
    <name evidence="5" type="ORF">BCR39DRAFT_469840</name>
</gene>
<evidence type="ECO:0000313" key="5">
    <source>
        <dbReference type="EMBL" id="ORY26984.1"/>
    </source>
</evidence>
<comment type="similarity">
    <text evidence="1">Belongs to the SMP-30/CGR1 family.</text>
</comment>
<feature type="active site" description="Proton donor/acceptor" evidence="2">
    <location>
        <position position="223"/>
    </location>
</feature>
<dbReference type="STRING" id="71784.A0A1Y2AX14"/>
<keyword evidence="3" id="KW-0862">Zinc</keyword>
<dbReference type="GO" id="GO:0005509">
    <property type="term" value="F:calcium ion binding"/>
    <property type="evidence" value="ECO:0007669"/>
    <property type="project" value="TreeGrafter"/>
</dbReference>
<sequence>MVRTVVIKEPLLKLSCALGEGCIWDTRKQRLFFVDIDERKVFTYEPRTGIVGYQTFDRKITALALLEQDDGVLGTAEDGMIHIPNTSLPFPPTGENMPYKRLPVNITPPKGFNRFNEACVDPTGTRFLCGTMGDQDRWDSAREVGGTMYALQSDGYGGLAAPLVLDNITCSNGMGWTEDLKTMYFTDSFRKEIANFDYDVVTGVMSNRRIFNNIDEDDMGWPDGMCMDNEYGIWSARWGAGKVIRFAPDGQMDIVIEFPKALNMTCCIFGGKDMDELYVTSASAATSGDSVKDFPDSGHVFLVKGLGFRGPERTRFKGLK</sequence>
<dbReference type="AlphaFoldDB" id="A0A1Y2AX14"/>
<evidence type="ECO:0000259" key="4">
    <source>
        <dbReference type="Pfam" id="PF08450"/>
    </source>
</evidence>
<dbReference type="Gene3D" id="2.120.10.30">
    <property type="entry name" value="TolB, C-terminal domain"/>
    <property type="match status" value="1"/>
</dbReference>
<dbReference type="EMBL" id="MCFC01000042">
    <property type="protein sequence ID" value="ORY26984.1"/>
    <property type="molecule type" value="Genomic_DNA"/>
</dbReference>
<reference evidence="5 6" key="1">
    <citation type="submission" date="2016-07" db="EMBL/GenBank/DDBJ databases">
        <title>Pervasive Adenine N6-methylation of Active Genes in Fungi.</title>
        <authorList>
            <consortium name="DOE Joint Genome Institute"/>
            <person name="Mondo S.J."/>
            <person name="Dannebaum R.O."/>
            <person name="Kuo R.C."/>
            <person name="Labutti K."/>
            <person name="Haridas S."/>
            <person name="Kuo A."/>
            <person name="Salamov A."/>
            <person name="Ahrendt S.R."/>
            <person name="Lipzen A."/>
            <person name="Sullivan W."/>
            <person name="Andreopoulos W.B."/>
            <person name="Clum A."/>
            <person name="Lindquist E."/>
            <person name="Daum C."/>
            <person name="Ramamoorthy G.K."/>
            <person name="Gryganskyi A."/>
            <person name="Culley D."/>
            <person name="Magnuson J.K."/>
            <person name="James T.Y."/>
            <person name="O'Malley M.A."/>
            <person name="Stajich J.E."/>
            <person name="Spatafora J.W."/>
            <person name="Visel A."/>
            <person name="Grigoriev I.V."/>
        </authorList>
    </citation>
    <scope>NUCLEOTIDE SEQUENCE [LARGE SCALE GENOMIC DNA]</scope>
    <source>
        <strain evidence="5 6">68-887.2</strain>
    </source>
</reference>
<protein>
    <recommendedName>
        <fullName evidence="4">SMP-30/Gluconolactonase/LRE-like region domain-containing protein</fullName>
    </recommendedName>
</protein>
<dbReference type="Proteomes" id="UP000193986">
    <property type="component" value="Unassembled WGS sequence"/>
</dbReference>
<feature type="binding site" evidence="3">
    <location>
        <position position="20"/>
    </location>
    <ligand>
        <name>a divalent metal cation</name>
        <dbReference type="ChEBI" id="CHEBI:60240"/>
    </ligand>
</feature>
<feature type="domain" description="SMP-30/Gluconolactonase/LRE-like region" evidence="4">
    <location>
        <begin position="18"/>
        <end position="283"/>
    </location>
</feature>
<name>A0A1Y2AX14_9TREE</name>
<feature type="binding site" evidence="3">
    <location>
        <position position="223"/>
    </location>
    <ligand>
        <name>a divalent metal cation</name>
        <dbReference type="ChEBI" id="CHEBI:60240"/>
    </ligand>
</feature>
<dbReference type="InterPro" id="IPR013658">
    <property type="entry name" value="SGL"/>
</dbReference>
<evidence type="ECO:0000256" key="3">
    <source>
        <dbReference type="PIRSR" id="PIRSR605511-2"/>
    </source>
</evidence>
<dbReference type="PRINTS" id="PR01790">
    <property type="entry name" value="SMP30FAMILY"/>
</dbReference>
<dbReference type="OrthoDB" id="423498at2759"/>
<feature type="binding site" evidence="3">
    <location>
        <position position="116"/>
    </location>
    <ligand>
        <name>substrate</name>
    </ligand>
</feature>
<comment type="cofactor">
    <cofactor evidence="3">
        <name>Zn(2+)</name>
        <dbReference type="ChEBI" id="CHEBI:29105"/>
    </cofactor>
    <text evidence="3">Binds 1 divalent metal cation per subunit.</text>
</comment>
<keyword evidence="6" id="KW-1185">Reference proteome</keyword>
<feature type="binding site" evidence="3">
    <location>
        <position position="114"/>
    </location>
    <ligand>
        <name>substrate</name>
    </ligand>
</feature>
<dbReference type="GO" id="GO:0004341">
    <property type="term" value="F:gluconolactonase activity"/>
    <property type="evidence" value="ECO:0007669"/>
    <property type="project" value="TreeGrafter"/>
</dbReference>
<dbReference type="InterPro" id="IPR011042">
    <property type="entry name" value="6-blade_b-propeller_TolB-like"/>
</dbReference>
<evidence type="ECO:0000256" key="1">
    <source>
        <dbReference type="ARBA" id="ARBA00008853"/>
    </source>
</evidence>
<evidence type="ECO:0000256" key="2">
    <source>
        <dbReference type="PIRSR" id="PIRSR605511-1"/>
    </source>
</evidence>
<proteinExistence type="inferred from homology"/>
<feature type="binding site" evidence="3">
    <location>
        <position position="172"/>
    </location>
    <ligand>
        <name>a divalent metal cation</name>
        <dbReference type="ChEBI" id="CHEBI:60240"/>
    </ligand>
</feature>
<dbReference type="InterPro" id="IPR005511">
    <property type="entry name" value="SMP-30"/>
</dbReference>
<dbReference type="InParanoid" id="A0A1Y2AX14"/>
<comment type="caution">
    <text evidence="5">The sequence shown here is derived from an EMBL/GenBank/DDBJ whole genome shotgun (WGS) entry which is preliminary data.</text>
</comment>
<keyword evidence="3" id="KW-0479">Metal-binding</keyword>
<accession>A0A1Y2AX14</accession>
<dbReference type="GO" id="GO:0019853">
    <property type="term" value="P:L-ascorbic acid biosynthetic process"/>
    <property type="evidence" value="ECO:0007669"/>
    <property type="project" value="TreeGrafter"/>
</dbReference>
<dbReference type="Pfam" id="PF08450">
    <property type="entry name" value="SGL"/>
    <property type="match status" value="1"/>
</dbReference>
<evidence type="ECO:0000313" key="6">
    <source>
        <dbReference type="Proteomes" id="UP000193986"/>
    </source>
</evidence>
<organism evidence="5 6">
    <name type="scientific">Naematelia encephala</name>
    <dbReference type="NCBI Taxonomy" id="71784"/>
    <lineage>
        <taxon>Eukaryota</taxon>
        <taxon>Fungi</taxon>
        <taxon>Dikarya</taxon>
        <taxon>Basidiomycota</taxon>
        <taxon>Agaricomycotina</taxon>
        <taxon>Tremellomycetes</taxon>
        <taxon>Tremellales</taxon>
        <taxon>Naemateliaceae</taxon>
        <taxon>Naematelia</taxon>
    </lineage>
</organism>
<dbReference type="SUPFAM" id="SSF63829">
    <property type="entry name" value="Calcium-dependent phosphotriesterase"/>
    <property type="match status" value="1"/>
</dbReference>